<dbReference type="Gene3D" id="3.40.50.1000">
    <property type="entry name" value="HAD superfamily/HAD-like"/>
    <property type="match status" value="1"/>
</dbReference>
<feature type="transmembrane region" description="Helical" evidence="6">
    <location>
        <begin position="749"/>
        <end position="766"/>
    </location>
</feature>
<evidence type="ECO:0000256" key="5">
    <source>
        <dbReference type="ARBA" id="ARBA00023136"/>
    </source>
</evidence>
<dbReference type="InterPro" id="IPR001757">
    <property type="entry name" value="P_typ_ATPase"/>
</dbReference>
<dbReference type="Gene3D" id="1.20.1110.10">
    <property type="entry name" value="Calcium-transporting ATPase, transmembrane domain"/>
    <property type="match status" value="1"/>
</dbReference>
<dbReference type="NCBIfam" id="TIGR01494">
    <property type="entry name" value="ATPase_P-type"/>
    <property type="match status" value="2"/>
</dbReference>
<dbReference type="InterPro" id="IPR059000">
    <property type="entry name" value="ATPase_P-type_domA"/>
</dbReference>
<evidence type="ECO:0000256" key="6">
    <source>
        <dbReference type="SAM" id="Phobius"/>
    </source>
</evidence>
<dbReference type="SUPFAM" id="SSF81653">
    <property type="entry name" value="Calcium ATPase, transduction domain A"/>
    <property type="match status" value="1"/>
</dbReference>
<feature type="transmembrane region" description="Helical" evidence="6">
    <location>
        <begin position="773"/>
        <end position="794"/>
    </location>
</feature>
<name>A0A0D4C387_9MICC</name>
<gene>
    <name evidence="8" type="ORF">UM93_03320</name>
</gene>
<feature type="transmembrane region" description="Helical" evidence="6">
    <location>
        <begin position="98"/>
        <end position="116"/>
    </location>
</feature>
<feature type="transmembrane region" description="Helical" evidence="6">
    <location>
        <begin position="250"/>
        <end position="268"/>
    </location>
</feature>
<dbReference type="PANTHER" id="PTHR42861">
    <property type="entry name" value="CALCIUM-TRANSPORTING ATPASE"/>
    <property type="match status" value="1"/>
</dbReference>
<feature type="transmembrane region" description="Helical" evidence="6">
    <location>
        <begin position="652"/>
        <end position="670"/>
    </location>
</feature>
<dbReference type="Gene3D" id="2.70.150.10">
    <property type="entry name" value="Calcium-transporting ATPase, cytoplasmic transduction domain A"/>
    <property type="match status" value="1"/>
</dbReference>
<feature type="transmembrane region" description="Helical" evidence="6">
    <location>
        <begin position="806"/>
        <end position="829"/>
    </location>
</feature>
<dbReference type="PATRIC" id="fig|1618207.4.peg.680"/>
<feature type="transmembrane region" description="Helical" evidence="6">
    <location>
        <begin position="676"/>
        <end position="696"/>
    </location>
</feature>
<dbReference type="GO" id="GO:0005886">
    <property type="term" value="C:plasma membrane"/>
    <property type="evidence" value="ECO:0007669"/>
    <property type="project" value="UniProtKB-SubCell"/>
</dbReference>
<evidence type="ECO:0000313" key="9">
    <source>
        <dbReference type="Proteomes" id="UP000061839"/>
    </source>
</evidence>
<evidence type="ECO:0000256" key="1">
    <source>
        <dbReference type="ARBA" id="ARBA00004651"/>
    </source>
</evidence>
<keyword evidence="2 6" id="KW-0812">Transmembrane</keyword>
<dbReference type="HOGENOM" id="CLU_002360_5_1_11"/>
<proteinExistence type="predicted"/>
<dbReference type="InterPro" id="IPR023298">
    <property type="entry name" value="ATPase_P-typ_TM_dom_sf"/>
</dbReference>
<dbReference type="InterPro" id="IPR044492">
    <property type="entry name" value="P_typ_ATPase_HD_dom"/>
</dbReference>
<feature type="transmembrane region" description="Helical" evidence="6">
    <location>
        <begin position="708"/>
        <end position="729"/>
    </location>
</feature>
<keyword evidence="4 6" id="KW-1133">Transmembrane helix</keyword>
<reference evidence="8 9" key="1">
    <citation type="journal article" date="2015" name="Genome Announc.">
        <title>Complete Genome Sequencing of Protease-Producing Novel Arthrobacter sp. Strain IHBB 11108 Using PacBio Single-Molecule Real-Time Sequencing Technology.</title>
        <authorList>
            <person name="Kiran S."/>
            <person name="Swarnkar M.K."/>
            <person name="Pal M."/>
            <person name="Thakur R."/>
            <person name="Tewari R."/>
            <person name="Singh A.K."/>
            <person name="Gulati A."/>
        </authorList>
    </citation>
    <scope>NUCLEOTIDE SEQUENCE [LARGE SCALE GENOMIC DNA]</scope>
    <source>
        <strain evidence="8 9">IHBB 11108</strain>
    </source>
</reference>
<feature type="transmembrane region" description="Helical" evidence="6">
    <location>
        <begin position="72"/>
        <end position="92"/>
    </location>
</feature>
<comment type="subcellular location">
    <subcellularLocation>
        <location evidence="1">Cell membrane</location>
        <topology evidence="1">Multi-pass membrane protein</topology>
    </subcellularLocation>
</comment>
<feature type="domain" description="P-type ATPase A" evidence="7">
    <location>
        <begin position="129"/>
        <end position="232"/>
    </location>
</feature>
<dbReference type="KEGG" id="ari:UM93_03320"/>
<dbReference type="InterPro" id="IPR023299">
    <property type="entry name" value="ATPase_P-typ_cyto_dom_N"/>
</dbReference>
<dbReference type="Proteomes" id="UP000061839">
    <property type="component" value="Chromosome"/>
</dbReference>
<dbReference type="Gene3D" id="3.40.1110.10">
    <property type="entry name" value="Calcium-transporting ATPase, cytoplasmic domain N"/>
    <property type="match status" value="1"/>
</dbReference>
<dbReference type="PRINTS" id="PR00120">
    <property type="entry name" value="HATPASE"/>
</dbReference>
<dbReference type="RefSeq" id="WP_199921804.1">
    <property type="nucleotide sequence ID" value="NZ_CP011005.1"/>
</dbReference>
<keyword evidence="5 6" id="KW-0472">Membrane</keyword>
<accession>A0A0D4C387</accession>
<evidence type="ECO:0000259" key="7">
    <source>
        <dbReference type="Pfam" id="PF00122"/>
    </source>
</evidence>
<dbReference type="AlphaFoldDB" id="A0A0D4C387"/>
<evidence type="ECO:0000256" key="2">
    <source>
        <dbReference type="ARBA" id="ARBA00022692"/>
    </source>
</evidence>
<keyword evidence="9" id="KW-1185">Reference proteome</keyword>
<dbReference type="SFLD" id="SFLDF00027">
    <property type="entry name" value="p-type_atpase"/>
    <property type="match status" value="1"/>
</dbReference>
<dbReference type="SFLD" id="SFLDG00002">
    <property type="entry name" value="C1.7:_P-type_atpase_like"/>
    <property type="match status" value="1"/>
</dbReference>
<dbReference type="InterPro" id="IPR018303">
    <property type="entry name" value="ATPase_P-typ_P_site"/>
</dbReference>
<dbReference type="InterPro" id="IPR008250">
    <property type="entry name" value="ATPase_P-typ_transduc_dom_A_sf"/>
</dbReference>
<organism evidence="8 9">
    <name type="scientific">Psychromicrobium lacuslunae</name>
    <dbReference type="NCBI Taxonomy" id="1618207"/>
    <lineage>
        <taxon>Bacteria</taxon>
        <taxon>Bacillati</taxon>
        <taxon>Actinomycetota</taxon>
        <taxon>Actinomycetes</taxon>
        <taxon>Micrococcales</taxon>
        <taxon>Micrococcaceae</taxon>
        <taxon>Psychromicrobium</taxon>
    </lineage>
</organism>
<dbReference type="PROSITE" id="PS00154">
    <property type="entry name" value="ATPASE_E1_E2"/>
    <property type="match status" value="1"/>
</dbReference>
<dbReference type="Pfam" id="PF00122">
    <property type="entry name" value="E1-E2_ATPase"/>
    <property type="match status" value="1"/>
</dbReference>
<dbReference type="SFLD" id="SFLDS00003">
    <property type="entry name" value="Haloacid_Dehalogenase"/>
    <property type="match status" value="1"/>
</dbReference>
<dbReference type="STRING" id="1618207.UM93_03320"/>
<dbReference type="GO" id="GO:0005524">
    <property type="term" value="F:ATP binding"/>
    <property type="evidence" value="ECO:0007669"/>
    <property type="project" value="InterPro"/>
</dbReference>
<keyword evidence="3" id="KW-1278">Translocase</keyword>
<feature type="transmembrane region" description="Helical" evidence="6">
    <location>
        <begin position="288"/>
        <end position="317"/>
    </location>
</feature>
<dbReference type="InterPro" id="IPR023214">
    <property type="entry name" value="HAD_sf"/>
</dbReference>
<evidence type="ECO:0000256" key="3">
    <source>
        <dbReference type="ARBA" id="ARBA00022967"/>
    </source>
</evidence>
<dbReference type="InterPro" id="IPR036412">
    <property type="entry name" value="HAD-like_sf"/>
</dbReference>
<sequence length="839" mass="89925">MSSQKTMPSRAETKNTARLVAISDAKRQLSESGDDLITSGLTEAQVARRLSLGLDNAVPNESSRSIAQILRANLVTLFNIVLGACFIVVLLVGEWKDALFGVIVIANAAIGVIQEYRAKRTLDRLAVLNAPHARVLRQGTDGQSSPREVAVAEVVYQDVLVLRTGDQIPADAEVLSVEGLEVDESLLTGESDPIDKQPGDEVLSGSAVVSGSGTARVQRIGVESFASKLTAEAKRFSMVNSEIRNSINKIVLYITWALVPLVLLVINGQMQAKGGWAHAFESGAWKEAVVSAVASIVAMIPEGLVLLTSISFGLAAVTLARRQVLVQELPAVEGLARVDIVCLDKTGTLTEGEIIFDAEYLLNEQAGWRQVLGWIGADENANATAACLRPQYTAATVQPDLKVPFNSARKWSALSFAATEGAEQPQGSWVFGAPEMVLNHDVESHQATLAQAGELAEQGLRALILAHSAQPLSAEELPADLQAVAILTFREKVRPDASETLAYFREQEVSLRVISGDNPRTVAAVAREVGFENVGQGYDARQLPEDIDELGEVLEREQVLGRVTPEQKKAIVLALQKRGHVVAMTGDGVNDALALKNADIGIAMGSGAAATKAVARLVLLDGQFSRMPGVVAEGRRVIANVERVANLFLTKTAYAIIISLFIGIVLWQYPFLPRQLSIISSLTIGIPAFFLALLPNKRRYQPGFLRRVLLFSVPTGAIIAACIVAIYSFSRAFPDPALSADAQIEASRTATTAAVLLIALWVLGTLARPFDRWRAAVVAAMLLGLVLVLAVPFARDFFALQVPTGTLLAGTIGIVVLGCAAVEILYRILKRRGAVSERE</sequence>
<protein>
    <submittedName>
        <fullName evidence="8">ATPase</fullName>
    </submittedName>
</protein>
<dbReference type="SUPFAM" id="SSF81665">
    <property type="entry name" value="Calcium ATPase, transmembrane domain M"/>
    <property type="match status" value="1"/>
</dbReference>
<dbReference type="GO" id="GO:0016887">
    <property type="term" value="F:ATP hydrolysis activity"/>
    <property type="evidence" value="ECO:0007669"/>
    <property type="project" value="InterPro"/>
</dbReference>
<dbReference type="PRINTS" id="PR00119">
    <property type="entry name" value="CATATPASE"/>
</dbReference>
<dbReference type="EMBL" id="CP011005">
    <property type="protein sequence ID" value="AJT42846.1"/>
    <property type="molecule type" value="Genomic_DNA"/>
</dbReference>
<dbReference type="SUPFAM" id="SSF56784">
    <property type="entry name" value="HAD-like"/>
    <property type="match status" value="1"/>
</dbReference>
<evidence type="ECO:0000313" key="8">
    <source>
        <dbReference type="EMBL" id="AJT42846.1"/>
    </source>
</evidence>
<evidence type="ECO:0000256" key="4">
    <source>
        <dbReference type="ARBA" id="ARBA00022989"/>
    </source>
</evidence>
<dbReference type="Pfam" id="PF00702">
    <property type="entry name" value="Hydrolase"/>
    <property type="match status" value="1"/>
</dbReference>